<protein>
    <recommendedName>
        <fullName evidence="5">Chitin-binding type-1 domain-containing protein</fullName>
    </recommendedName>
</protein>
<dbReference type="AlphaFoldDB" id="A0A9W7ZXX4"/>
<dbReference type="InterPro" id="IPR018371">
    <property type="entry name" value="Chitin-binding_1_CS"/>
</dbReference>
<dbReference type="Proteomes" id="UP001150569">
    <property type="component" value="Unassembled WGS sequence"/>
</dbReference>
<comment type="caution">
    <text evidence="3">Lacks conserved residue(s) required for the propagation of feature annotation.</text>
</comment>
<evidence type="ECO:0000256" key="2">
    <source>
        <dbReference type="ARBA" id="ARBA00023157"/>
    </source>
</evidence>
<reference evidence="6" key="1">
    <citation type="submission" date="2022-07" db="EMBL/GenBank/DDBJ databases">
        <title>Phylogenomic reconstructions and comparative analyses of Kickxellomycotina fungi.</title>
        <authorList>
            <person name="Reynolds N.K."/>
            <person name="Stajich J.E."/>
            <person name="Barry K."/>
            <person name="Grigoriev I.V."/>
            <person name="Crous P."/>
            <person name="Smith M.E."/>
        </authorList>
    </citation>
    <scope>NUCLEOTIDE SEQUENCE</scope>
    <source>
        <strain evidence="6">RSA 861</strain>
    </source>
</reference>
<feature type="domain" description="Chitin-binding type-1" evidence="5">
    <location>
        <begin position="79"/>
        <end position="118"/>
    </location>
</feature>
<feature type="disulfide bond" evidence="3">
    <location>
        <begin position="88"/>
        <end position="100"/>
    </location>
</feature>
<feature type="disulfide bond" evidence="3">
    <location>
        <begin position="42"/>
        <end position="56"/>
    </location>
</feature>
<feature type="disulfide bond" evidence="3">
    <location>
        <begin position="93"/>
        <end position="107"/>
    </location>
</feature>
<feature type="signal peptide" evidence="4">
    <location>
        <begin position="1"/>
        <end position="22"/>
    </location>
</feature>
<proteinExistence type="predicted"/>
<dbReference type="Pfam" id="PF00187">
    <property type="entry name" value="Chitin_bind_1"/>
    <property type="match status" value="2"/>
</dbReference>
<dbReference type="InterPro" id="IPR036861">
    <property type="entry name" value="Endochitinase-like_sf"/>
</dbReference>
<gene>
    <name evidence="6" type="ORF">IWQ60_009366</name>
</gene>
<dbReference type="PRINTS" id="PR00451">
    <property type="entry name" value="CHITINBINDNG"/>
</dbReference>
<feature type="non-terminal residue" evidence="6">
    <location>
        <position position="162"/>
    </location>
</feature>
<dbReference type="PANTHER" id="PTHR47849">
    <property type="entry name" value="CHITIN-BINDING LECTIN 1"/>
    <property type="match status" value="1"/>
</dbReference>
<feature type="chain" id="PRO_5040961831" description="Chitin-binding type-1 domain-containing protein" evidence="4">
    <location>
        <begin position="23"/>
        <end position="162"/>
    </location>
</feature>
<organism evidence="6 7">
    <name type="scientific">Tieghemiomyces parasiticus</name>
    <dbReference type="NCBI Taxonomy" id="78921"/>
    <lineage>
        <taxon>Eukaryota</taxon>
        <taxon>Fungi</taxon>
        <taxon>Fungi incertae sedis</taxon>
        <taxon>Zoopagomycota</taxon>
        <taxon>Kickxellomycotina</taxon>
        <taxon>Dimargaritomycetes</taxon>
        <taxon>Dimargaritales</taxon>
        <taxon>Dimargaritaceae</taxon>
        <taxon>Tieghemiomyces</taxon>
    </lineage>
</organism>
<dbReference type="Gene3D" id="3.30.60.10">
    <property type="entry name" value="Endochitinase-like"/>
    <property type="match status" value="3"/>
</dbReference>
<evidence type="ECO:0000313" key="6">
    <source>
        <dbReference type="EMBL" id="KAJ1913068.1"/>
    </source>
</evidence>
<evidence type="ECO:0000256" key="1">
    <source>
        <dbReference type="ARBA" id="ARBA00022669"/>
    </source>
</evidence>
<name>A0A9W7ZXX4_9FUNG</name>
<dbReference type="SMART" id="SM00270">
    <property type="entry name" value="ChtBD1"/>
    <property type="match status" value="3"/>
</dbReference>
<dbReference type="FunFam" id="3.30.60.10:FF:000006">
    <property type="entry name" value="Agglutinin isolectin 1"/>
    <property type="match status" value="1"/>
</dbReference>
<comment type="caution">
    <text evidence="6">The sequence shown here is derived from an EMBL/GenBank/DDBJ whole genome shotgun (WGS) entry which is preliminary data.</text>
</comment>
<dbReference type="InterPro" id="IPR001002">
    <property type="entry name" value="Chitin-bd_1"/>
</dbReference>
<evidence type="ECO:0000256" key="4">
    <source>
        <dbReference type="SAM" id="SignalP"/>
    </source>
</evidence>
<dbReference type="PROSITE" id="PS00026">
    <property type="entry name" value="CHIT_BIND_I_1"/>
    <property type="match status" value="1"/>
</dbReference>
<dbReference type="OrthoDB" id="1193027at2759"/>
<dbReference type="EMBL" id="JANBPT010000777">
    <property type="protein sequence ID" value="KAJ1913068.1"/>
    <property type="molecule type" value="Genomic_DNA"/>
</dbReference>
<dbReference type="PROSITE" id="PS51257">
    <property type="entry name" value="PROKAR_LIPOPROTEIN"/>
    <property type="match status" value="1"/>
</dbReference>
<keyword evidence="2 3" id="KW-1015">Disulfide bond</keyword>
<dbReference type="CDD" id="cd00035">
    <property type="entry name" value="ChtBD1"/>
    <property type="match status" value="1"/>
</dbReference>
<dbReference type="SUPFAM" id="SSF57016">
    <property type="entry name" value="Plant lectins/antimicrobial peptides"/>
    <property type="match status" value="2"/>
</dbReference>
<keyword evidence="1 3" id="KW-0147">Chitin-binding</keyword>
<accession>A0A9W7ZXX4</accession>
<keyword evidence="7" id="KW-1185">Reference proteome</keyword>
<keyword evidence="4" id="KW-0732">Signal</keyword>
<evidence type="ECO:0000313" key="7">
    <source>
        <dbReference type="Proteomes" id="UP001150569"/>
    </source>
</evidence>
<feature type="domain" description="Chitin-binding type-1" evidence="5">
    <location>
        <begin position="28"/>
        <end position="67"/>
    </location>
</feature>
<dbReference type="GO" id="GO:0008061">
    <property type="term" value="F:chitin binding"/>
    <property type="evidence" value="ECO:0007669"/>
    <property type="project" value="UniProtKB-UniRule"/>
</dbReference>
<evidence type="ECO:0000256" key="3">
    <source>
        <dbReference type="PROSITE-ProRule" id="PRU00261"/>
    </source>
</evidence>
<dbReference type="PROSITE" id="PS50941">
    <property type="entry name" value="CHIT_BIND_I_2"/>
    <property type="match status" value="2"/>
</dbReference>
<dbReference type="PANTHER" id="PTHR47849:SF8">
    <property type="entry name" value="LECTIN"/>
    <property type="match status" value="1"/>
</dbReference>
<evidence type="ECO:0000259" key="5">
    <source>
        <dbReference type="PROSITE" id="PS50941"/>
    </source>
</evidence>
<sequence length="162" mass="15777">MVRVSAFLTLLAFVAAPIFVAAQGVPSGGSCNASTPCAAGLCCSQWGYCGTGPEYCGSKPPTSTSQGGGGPKPTDVSTDGSCNANKVCPGTQCCSQWGYCGAGDAFCGAGCQNGPCTGGPKPSTSQGGGGPKPTDVSTDGSCNANKVCPGTQCCSQWGYCGA</sequence>
<feature type="disulfide bond" evidence="3">
    <location>
        <begin position="37"/>
        <end position="49"/>
    </location>
</feature>